<reference evidence="3" key="1">
    <citation type="submission" date="2016-10" db="EMBL/GenBank/DDBJ databases">
        <authorList>
            <person name="Varghese N."/>
            <person name="Submissions S."/>
        </authorList>
    </citation>
    <scope>NUCLEOTIDE SEQUENCE [LARGE SCALE GENOMIC DNA]</scope>
    <source>
        <strain evidence="3">DSM 13327</strain>
    </source>
</reference>
<sequence>MKQWKLAVSSADEAPRTAPILLQGDICSNLREAARLGYDAIEVHTRETADLNYSAIEQTIKECGTKICMIITGRLNTEGRCNLIDDAPYITKAAMEGMKQYIDMAQKLHADLVVGWVKGNIPPGGKRDKYLDRLAKHLRELADYGAERNVKLNLEVINRYEVNVFTTAEETMTFLEHYKIENCYVHLDTFHMGIDECDPVAAIQRCKGKLGYMHFADNSRRYPGSGQFDFWKILKTLKEIDYEGYISVECLPEPDGLTASEKALIFLKNLFEK</sequence>
<dbReference type="Pfam" id="PF01261">
    <property type="entry name" value="AP_endonuc_2"/>
    <property type="match status" value="1"/>
</dbReference>
<gene>
    <name evidence="2" type="ORF">SAMN04490355_106815</name>
</gene>
<dbReference type="Proteomes" id="UP000199520">
    <property type="component" value="Unassembled WGS sequence"/>
</dbReference>
<dbReference type="EMBL" id="FOTS01000068">
    <property type="protein sequence ID" value="SFM29370.1"/>
    <property type="molecule type" value="Genomic_DNA"/>
</dbReference>
<keyword evidence="3" id="KW-1185">Reference proteome</keyword>
<dbReference type="InterPro" id="IPR036237">
    <property type="entry name" value="Xyl_isomerase-like_sf"/>
</dbReference>
<evidence type="ECO:0000313" key="2">
    <source>
        <dbReference type="EMBL" id="SFM29370.1"/>
    </source>
</evidence>
<proteinExistence type="predicted"/>
<dbReference type="InterPro" id="IPR013022">
    <property type="entry name" value="Xyl_isomerase-like_TIM-brl"/>
</dbReference>
<name>A0A1I4PPF6_9FIRM</name>
<dbReference type="STRING" id="1123291.SAMN04490355_106815"/>
<accession>A0A1I4PPF6</accession>
<dbReference type="SUPFAM" id="SSF51658">
    <property type="entry name" value="Xylose isomerase-like"/>
    <property type="match status" value="1"/>
</dbReference>
<dbReference type="InterPro" id="IPR050312">
    <property type="entry name" value="IolE/XylAMocC-like"/>
</dbReference>
<feature type="domain" description="Xylose isomerase-like TIM barrel" evidence="1">
    <location>
        <begin position="30"/>
        <end position="268"/>
    </location>
</feature>
<dbReference type="Gene3D" id="3.20.20.150">
    <property type="entry name" value="Divalent-metal-dependent TIM barrel enzymes"/>
    <property type="match status" value="1"/>
</dbReference>
<dbReference type="OrthoDB" id="9786584at2"/>
<evidence type="ECO:0000313" key="3">
    <source>
        <dbReference type="Proteomes" id="UP000199520"/>
    </source>
</evidence>
<dbReference type="AlphaFoldDB" id="A0A1I4PPF6"/>
<keyword evidence="2" id="KW-0413">Isomerase</keyword>
<dbReference type="PANTHER" id="PTHR12110:SF41">
    <property type="entry name" value="INOSOSE DEHYDRATASE"/>
    <property type="match status" value="1"/>
</dbReference>
<dbReference type="PANTHER" id="PTHR12110">
    <property type="entry name" value="HYDROXYPYRUVATE ISOMERASE"/>
    <property type="match status" value="1"/>
</dbReference>
<protein>
    <submittedName>
        <fullName evidence="2">Sugar phosphate isomerase/epimerase</fullName>
    </submittedName>
</protein>
<dbReference type="RefSeq" id="WP_090943658.1">
    <property type="nucleotide sequence ID" value="NZ_FOTS01000068.1"/>
</dbReference>
<evidence type="ECO:0000259" key="1">
    <source>
        <dbReference type="Pfam" id="PF01261"/>
    </source>
</evidence>
<organism evidence="2 3">
    <name type="scientific">Pelosinus propionicus DSM 13327</name>
    <dbReference type="NCBI Taxonomy" id="1123291"/>
    <lineage>
        <taxon>Bacteria</taxon>
        <taxon>Bacillati</taxon>
        <taxon>Bacillota</taxon>
        <taxon>Negativicutes</taxon>
        <taxon>Selenomonadales</taxon>
        <taxon>Sporomusaceae</taxon>
        <taxon>Pelosinus</taxon>
    </lineage>
</organism>
<dbReference type="GO" id="GO:0016853">
    <property type="term" value="F:isomerase activity"/>
    <property type="evidence" value="ECO:0007669"/>
    <property type="project" value="UniProtKB-KW"/>
</dbReference>